<sequence>MSLERGFNNLRRKIEYKYRQAVFRKKVGDVMEREVVGESIERLQELSAFLLENHHSLRTLGAIDADFQLLKPILIPEEKSIRISVGYHNTTEVNSVMVNTFFPMKKEDYKCEVNIYYMFSKGKIDCSFVNIAGIDNLSNNSPRSGFICYIDENGGLKEMNADEQGYNNSTLRWNDGASRINFYRHTGRTSGEYDFTKIGEMDGKGVLVNVLRKVKKNQGGGGRDKKEVYKPNAVPEIGGVI</sequence>
<name>A0A0G0QNF7_9BACT</name>
<evidence type="ECO:0000313" key="1">
    <source>
        <dbReference type="EMBL" id="KKR11925.1"/>
    </source>
</evidence>
<reference evidence="1 2" key="1">
    <citation type="journal article" date="2015" name="Nature">
        <title>rRNA introns, odd ribosomes, and small enigmatic genomes across a large radiation of phyla.</title>
        <authorList>
            <person name="Brown C.T."/>
            <person name="Hug L.A."/>
            <person name="Thomas B.C."/>
            <person name="Sharon I."/>
            <person name="Castelle C.J."/>
            <person name="Singh A."/>
            <person name="Wilkins M.J."/>
            <person name="Williams K.H."/>
            <person name="Banfield J.F."/>
        </authorList>
    </citation>
    <scope>NUCLEOTIDE SEQUENCE [LARGE SCALE GENOMIC DNA]</scope>
</reference>
<evidence type="ECO:0000313" key="2">
    <source>
        <dbReference type="Proteomes" id="UP000034246"/>
    </source>
</evidence>
<proteinExistence type="predicted"/>
<accession>A0A0G0QNF7</accession>
<protein>
    <submittedName>
        <fullName evidence="1">Uncharacterized protein</fullName>
    </submittedName>
</protein>
<dbReference type="Proteomes" id="UP000034246">
    <property type="component" value="Unassembled WGS sequence"/>
</dbReference>
<comment type="caution">
    <text evidence="1">The sequence shown here is derived from an EMBL/GenBank/DDBJ whole genome shotgun (WGS) entry which is preliminary data.</text>
</comment>
<organism evidence="1 2">
    <name type="scientific">Candidatus Woesebacteria bacterium GW2011_GWA1_39_21</name>
    <dbReference type="NCBI Taxonomy" id="1618550"/>
    <lineage>
        <taxon>Bacteria</taxon>
        <taxon>Candidatus Woeseibacteriota</taxon>
    </lineage>
</organism>
<gene>
    <name evidence="1" type="ORF">UT39_C0002G0106</name>
</gene>
<dbReference type="EMBL" id="LBWP01000002">
    <property type="protein sequence ID" value="KKR11925.1"/>
    <property type="molecule type" value="Genomic_DNA"/>
</dbReference>
<dbReference type="AlphaFoldDB" id="A0A0G0QNF7"/>